<proteinExistence type="predicted"/>
<protein>
    <submittedName>
        <fullName evidence="1">Uncharacterized protein</fullName>
    </submittedName>
</protein>
<dbReference type="EMBL" id="CM047901">
    <property type="protein sequence ID" value="KAJ0097141.1"/>
    <property type="molecule type" value="Genomic_DNA"/>
</dbReference>
<organism evidence="1 2">
    <name type="scientific">Pistacia atlantica</name>
    <dbReference type="NCBI Taxonomy" id="434234"/>
    <lineage>
        <taxon>Eukaryota</taxon>
        <taxon>Viridiplantae</taxon>
        <taxon>Streptophyta</taxon>
        <taxon>Embryophyta</taxon>
        <taxon>Tracheophyta</taxon>
        <taxon>Spermatophyta</taxon>
        <taxon>Magnoliopsida</taxon>
        <taxon>eudicotyledons</taxon>
        <taxon>Gunneridae</taxon>
        <taxon>Pentapetalae</taxon>
        <taxon>rosids</taxon>
        <taxon>malvids</taxon>
        <taxon>Sapindales</taxon>
        <taxon>Anacardiaceae</taxon>
        <taxon>Pistacia</taxon>
    </lineage>
</organism>
<accession>A0ACC1BE66</accession>
<comment type="caution">
    <text evidence="1">The sequence shown here is derived from an EMBL/GenBank/DDBJ whole genome shotgun (WGS) entry which is preliminary data.</text>
</comment>
<sequence>MAAFSSKGPNKVTPEILKPDITAPGVSVQLDLSPEAIKSVMSWKFVTPSA</sequence>
<name>A0ACC1BE66_9ROSI</name>
<reference evidence="2" key="1">
    <citation type="journal article" date="2023" name="G3 (Bethesda)">
        <title>Genome assembly and association tests identify interacting loci associated with vigor, precocity, and sex in interspecific pistachio rootstocks.</title>
        <authorList>
            <person name="Palmer W."/>
            <person name="Jacygrad E."/>
            <person name="Sagayaradj S."/>
            <person name="Cavanaugh K."/>
            <person name="Han R."/>
            <person name="Bertier L."/>
            <person name="Beede B."/>
            <person name="Kafkas S."/>
            <person name="Golino D."/>
            <person name="Preece J."/>
            <person name="Michelmore R."/>
        </authorList>
    </citation>
    <scope>NUCLEOTIDE SEQUENCE [LARGE SCALE GENOMIC DNA]</scope>
</reference>
<keyword evidence="2" id="KW-1185">Reference proteome</keyword>
<evidence type="ECO:0000313" key="1">
    <source>
        <dbReference type="EMBL" id="KAJ0097141.1"/>
    </source>
</evidence>
<evidence type="ECO:0000313" key="2">
    <source>
        <dbReference type="Proteomes" id="UP001164250"/>
    </source>
</evidence>
<gene>
    <name evidence="1" type="ORF">Patl1_29041</name>
</gene>
<dbReference type="Proteomes" id="UP001164250">
    <property type="component" value="Chromosome 5"/>
</dbReference>